<dbReference type="OrthoDB" id="9792294at2"/>
<accession>A0A251X7L9</accession>
<gene>
    <name evidence="1" type="ORF">TPSD3_06895</name>
</gene>
<dbReference type="Proteomes" id="UP000194798">
    <property type="component" value="Unassembled WGS sequence"/>
</dbReference>
<dbReference type="AlphaFoldDB" id="A0A251X7L9"/>
<dbReference type="RefSeq" id="WP_086487845.1">
    <property type="nucleotide sequence ID" value="NZ_MSLT01000012.1"/>
</dbReference>
<keyword evidence="2" id="KW-1185">Reference proteome</keyword>
<protein>
    <submittedName>
        <fullName evidence="1">Uncharacterized protein</fullName>
    </submittedName>
</protein>
<organism evidence="1 2">
    <name type="scientific">Thioflexithrix psekupsensis</name>
    <dbReference type="NCBI Taxonomy" id="1570016"/>
    <lineage>
        <taxon>Bacteria</taxon>
        <taxon>Pseudomonadati</taxon>
        <taxon>Pseudomonadota</taxon>
        <taxon>Gammaproteobacteria</taxon>
        <taxon>Thiotrichales</taxon>
        <taxon>Thioflexithrix</taxon>
    </lineage>
</organism>
<reference evidence="1 2" key="1">
    <citation type="submission" date="2016-12" db="EMBL/GenBank/DDBJ databases">
        <title>Thioflexothrix psekupsii D3 genome sequencing and assembly.</title>
        <authorList>
            <person name="Fomenkov A."/>
            <person name="Vincze T."/>
            <person name="Grabovich M."/>
            <person name="Anton B.P."/>
            <person name="Dubinina G."/>
            <person name="Orlova M."/>
            <person name="Belousova E."/>
            <person name="Roberts R.J."/>
        </authorList>
    </citation>
    <scope>NUCLEOTIDE SEQUENCE [LARGE SCALE GENOMIC DNA]</scope>
    <source>
        <strain evidence="1">D3</strain>
    </source>
</reference>
<evidence type="ECO:0000313" key="2">
    <source>
        <dbReference type="Proteomes" id="UP000194798"/>
    </source>
</evidence>
<name>A0A251X7L9_9GAMM</name>
<evidence type="ECO:0000313" key="1">
    <source>
        <dbReference type="EMBL" id="OUD14059.1"/>
    </source>
</evidence>
<comment type="caution">
    <text evidence="1">The sequence shown here is derived from an EMBL/GenBank/DDBJ whole genome shotgun (WGS) entry which is preliminary data.</text>
</comment>
<proteinExistence type="predicted"/>
<sequence>MDEEQFRQTQAALIERSCPFVKGILTQRCHCRQAKKLFIAERETVYCQNLMAQQQCEMFFSQLNEKARFALKIIEVNQPMPHAKKMKLVCGGLFALQELLSPELESVKIVLDIHELISKTLRHYGDLAQLPWPELVRAIGEYQVRHSSRNKE</sequence>
<dbReference type="EMBL" id="MSLT01000012">
    <property type="protein sequence ID" value="OUD14059.1"/>
    <property type="molecule type" value="Genomic_DNA"/>
</dbReference>